<comment type="caution">
    <text evidence="1">The sequence shown here is derived from an EMBL/GenBank/DDBJ whole genome shotgun (WGS) entry which is preliminary data.</text>
</comment>
<reference evidence="1 2" key="1">
    <citation type="submission" date="2018-08" db="EMBL/GenBank/DDBJ databases">
        <title>Genome analysis of the thermophilic bacterium of the candidate phylum Aminicenantes from deep subsurface aquifer revealed its physiology and ecological role.</title>
        <authorList>
            <person name="Kadnikov V.V."/>
            <person name="Mardanov A.V."/>
            <person name="Beletsky A.V."/>
            <person name="Karnachuk O.V."/>
            <person name="Ravin N.V."/>
        </authorList>
    </citation>
    <scope>NUCLEOTIDE SEQUENCE [LARGE SCALE GENOMIC DNA]</scope>
    <source>
        <strain evidence="1">BY38</strain>
    </source>
</reference>
<dbReference type="PANTHER" id="PTHR10151">
    <property type="entry name" value="ECTONUCLEOTIDE PYROPHOSPHATASE/PHOSPHODIESTERASE"/>
    <property type="match status" value="1"/>
</dbReference>
<dbReference type="AlphaFoldDB" id="A0A3E2BLF7"/>
<sequence>MKKRLLVIGLDCAAPALVFDRVAELPNLKKLMDAGIHGKLRSCDPPITIPAWMVMATGRDPGQLGLYGFRHRRGYEYNKMWIANSTAVKEKTVWDYLGEQGRESVLVSVPPSYPPKPVRGKLISCFITPSSEQAYTYPAELRQEIEERFGPFRFDVTFRTEDRSQVLSEIYQMTENHFEVIGYLLQDKNWSLFWFVEIGVDRVHHAFWKFMDRDHHLYEPGNPYETVIPDYYRFLDEKIGQLLEKVDDRTAVLVVSDHGAKRMKGAFCVNDWLIEQGDLVVTEPPQRGESVDKLKIDWTRTRAWGWGGYYARIFLNVEGREPQGIIRPEDYEAARDELAERLRAIRGPRGEEWKTVVIKPQEHYPELNGEYPDLMVYFDDLYWRSAGTLGYGTMYLEENDTGPDDAVHDYEGIYILYDPKKKGGREQDANILDIAPTILRLLEGPEVPGLRGKVIE</sequence>
<evidence type="ECO:0000313" key="1">
    <source>
        <dbReference type="EMBL" id="RFT15551.1"/>
    </source>
</evidence>
<dbReference type="EMBL" id="QUAH01000008">
    <property type="protein sequence ID" value="RFT15551.1"/>
    <property type="molecule type" value="Genomic_DNA"/>
</dbReference>
<dbReference type="InterPro" id="IPR017850">
    <property type="entry name" value="Alkaline_phosphatase_core_sf"/>
</dbReference>
<evidence type="ECO:0008006" key="3">
    <source>
        <dbReference type="Google" id="ProtNLM"/>
    </source>
</evidence>
<dbReference type="Pfam" id="PF01663">
    <property type="entry name" value="Phosphodiest"/>
    <property type="match status" value="1"/>
</dbReference>
<protein>
    <recommendedName>
        <fullName evidence="3">Nucleotide pyrophosphatase</fullName>
    </recommendedName>
</protein>
<dbReference type="PANTHER" id="PTHR10151:SF120">
    <property type="entry name" value="BIS(5'-ADENOSYL)-TRIPHOSPHATASE"/>
    <property type="match status" value="1"/>
</dbReference>
<name>A0A3E2BLF7_9BACT</name>
<dbReference type="InterPro" id="IPR002591">
    <property type="entry name" value="Phosphodiest/P_Trfase"/>
</dbReference>
<organism evidence="1 2">
    <name type="scientific">Candidatus Saccharicenans subterraneus</name>
    <dbReference type="NCBI Taxonomy" id="2508984"/>
    <lineage>
        <taxon>Bacteria</taxon>
        <taxon>Candidatus Aminicenantota</taxon>
        <taxon>Candidatus Aminicenantia</taxon>
        <taxon>Candidatus Aminicenantales</taxon>
        <taxon>Candidatus Saccharicenantaceae</taxon>
        <taxon>Candidatus Saccharicenans</taxon>
    </lineage>
</organism>
<accession>A0A3E2BLF7</accession>
<dbReference type="Proteomes" id="UP000257323">
    <property type="component" value="Unassembled WGS sequence"/>
</dbReference>
<gene>
    <name evidence="1" type="ORF">OP8BY_0199</name>
</gene>
<dbReference type="SUPFAM" id="SSF53649">
    <property type="entry name" value="Alkaline phosphatase-like"/>
    <property type="match status" value="1"/>
</dbReference>
<dbReference type="Gene3D" id="3.40.720.10">
    <property type="entry name" value="Alkaline Phosphatase, subunit A"/>
    <property type="match status" value="1"/>
</dbReference>
<proteinExistence type="predicted"/>
<evidence type="ECO:0000313" key="2">
    <source>
        <dbReference type="Proteomes" id="UP000257323"/>
    </source>
</evidence>
<dbReference type="GO" id="GO:0016787">
    <property type="term" value="F:hydrolase activity"/>
    <property type="evidence" value="ECO:0007669"/>
    <property type="project" value="UniProtKB-ARBA"/>
</dbReference>